<proteinExistence type="predicted"/>
<evidence type="ECO:0000313" key="1">
    <source>
        <dbReference type="EMBL" id="CDW39292.1"/>
    </source>
</evidence>
<name>A0A0K2UN54_LEPSM</name>
<reference evidence="1" key="1">
    <citation type="submission" date="2014-05" db="EMBL/GenBank/DDBJ databases">
        <authorList>
            <person name="Chronopoulou M."/>
        </authorList>
    </citation>
    <scope>NUCLEOTIDE SEQUENCE</scope>
    <source>
        <tissue evidence="1">Whole organism</tissue>
    </source>
</reference>
<organism evidence="1">
    <name type="scientific">Lepeophtheirus salmonis</name>
    <name type="common">Salmon louse</name>
    <name type="synonym">Caligus salmonis</name>
    <dbReference type="NCBI Taxonomy" id="72036"/>
    <lineage>
        <taxon>Eukaryota</taxon>
        <taxon>Metazoa</taxon>
        <taxon>Ecdysozoa</taxon>
        <taxon>Arthropoda</taxon>
        <taxon>Crustacea</taxon>
        <taxon>Multicrustacea</taxon>
        <taxon>Hexanauplia</taxon>
        <taxon>Copepoda</taxon>
        <taxon>Siphonostomatoida</taxon>
        <taxon>Caligidae</taxon>
        <taxon>Lepeophtheirus</taxon>
    </lineage>
</organism>
<accession>A0A0K2UN54</accession>
<dbReference type="EMBL" id="HACA01021931">
    <property type="protein sequence ID" value="CDW39292.1"/>
    <property type="molecule type" value="Transcribed_RNA"/>
</dbReference>
<dbReference type="AlphaFoldDB" id="A0A0K2UN54"/>
<protein>
    <submittedName>
        <fullName evidence="1">Putative LOC100902024 [Metaseiulus occidentalis]</fullName>
    </submittedName>
</protein>
<sequence length="163" mass="18722">MMAILIDPLEGIFCGRPYLIELIDIEIANNVKNVVISSVYKLLGEDFVPCRLQVFITDSASYCFKAGEDLREKKIPELIHITCIAHRLHRFADMVQQKFPLANELISNMKKMFLNSGRRKSINCFVRNSPPSMTNYNKIGNLVKSSEVLLTSLRRLQRIFKQS</sequence>
<dbReference type="EMBL" id="HACA01021930">
    <property type="protein sequence ID" value="CDW39291.1"/>
    <property type="molecule type" value="Transcribed_RNA"/>
</dbReference>